<dbReference type="RefSeq" id="WP_105332039.1">
    <property type="nucleotide sequence ID" value="NZ_PUHY01000013.1"/>
</dbReference>
<sequence length="357" mass="40669">MRWNFEYGYARVSDFRVEAERDEKSGRVTVTGITLNGETMRPTRRFWKSMFMRFGFSESVFRYFDHSEVFQRISEKAPNDTVRFCLERGGARGSRLLSVSNPKRPVITHEEVQGLLEHYGGKDIKYTEGVITSTHRPRSGDCDFEIGGDKFKHRFVMETPIDGFSQPKIYLSFLRMLCSNGAIGYSRAFRSDISLGKDIGHCISRALESYDNGEGYAGLRQRFASSQTSWASLNECNKLYKLLFKSDRSKGFNRPTVLTDFHRLTGQMNQLYGLTNLNALSEKRLRVLPAKCRVYDLVNFASEIATHHADEASSRTLQAYIGSLISDEYDMEGTAVEAPEFADFFVSKDDSSVAMMN</sequence>
<protein>
    <submittedName>
        <fullName evidence="1">DUF932 domain-containing protein</fullName>
    </submittedName>
</protein>
<evidence type="ECO:0000313" key="2">
    <source>
        <dbReference type="Proteomes" id="UP000238322"/>
    </source>
</evidence>
<comment type="caution">
    <text evidence="1">The sequence shown here is derived from an EMBL/GenBank/DDBJ whole genome shotgun (WGS) entry which is preliminary data.</text>
</comment>
<gene>
    <name evidence="1" type="ORF">C5Y83_22440</name>
</gene>
<dbReference type="EMBL" id="PUHY01000013">
    <property type="protein sequence ID" value="PQO30964.1"/>
    <property type="molecule type" value="Genomic_DNA"/>
</dbReference>
<dbReference type="AlphaFoldDB" id="A0A2S8FGC6"/>
<dbReference type="Proteomes" id="UP000238322">
    <property type="component" value="Unassembled WGS sequence"/>
</dbReference>
<name>A0A2S8FGC6_9BACT</name>
<organism evidence="1 2">
    <name type="scientific">Blastopirellula marina</name>
    <dbReference type="NCBI Taxonomy" id="124"/>
    <lineage>
        <taxon>Bacteria</taxon>
        <taxon>Pseudomonadati</taxon>
        <taxon>Planctomycetota</taxon>
        <taxon>Planctomycetia</taxon>
        <taxon>Pirellulales</taxon>
        <taxon>Pirellulaceae</taxon>
        <taxon>Blastopirellula</taxon>
    </lineage>
</organism>
<proteinExistence type="predicted"/>
<reference evidence="1 2" key="1">
    <citation type="submission" date="2018-02" db="EMBL/GenBank/DDBJ databases">
        <title>Comparative genomes isolates from brazilian mangrove.</title>
        <authorList>
            <person name="Araujo J.E."/>
            <person name="Taketani R.G."/>
            <person name="Silva M.C.P."/>
            <person name="Loureco M.V."/>
            <person name="Andreote F.D."/>
        </authorList>
    </citation>
    <scope>NUCLEOTIDE SEQUENCE [LARGE SCALE GENOMIC DNA]</scope>
    <source>
        <strain evidence="1 2">Hex-1 MGV</strain>
    </source>
</reference>
<evidence type="ECO:0000313" key="1">
    <source>
        <dbReference type="EMBL" id="PQO30964.1"/>
    </source>
</evidence>
<dbReference type="OrthoDB" id="237457at2"/>
<accession>A0A2S8FGC6</accession>